<evidence type="ECO:0000313" key="2">
    <source>
        <dbReference type="Proteomes" id="UP000829420"/>
    </source>
</evidence>
<name>A0ACD3YA02_9GAMM</name>
<proteinExistence type="predicted"/>
<keyword evidence="2" id="KW-1185">Reference proteome</keyword>
<evidence type="ECO:0000313" key="1">
    <source>
        <dbReference type="EMBL" id="UNH39992.1"/>
    </source>
</evidence>
<reference evidence="1" key="1">
    <citation type="submission" date="2022-03" db="EMBL/GenBank/DDBJ databases">
        <title>ESBL-producing Moellerella wisconsensis and Escherichia marmotae isolated from wild game meat.</title>
        <authorList>
            <person name="Biggel M."/>
        </authorList>
    </citation>
    <scope>NUCLEOTIDE SEQUENCE</scope>
    <source>
        <strain evidence="1">W1</strain>
    </source>
</reference>
<gene>
    <name evidence="1" type="ORF">MNY70_05990</name>
</gene>
<organism evidence="1 2">
    <name type="scientific">Moellerella wisconsensis</name>
    <dbReference type="NCBI Taxonomy" id="158849"/>
    <lineage>
        <taxon>Bacteria</taxon>
        <taxon>Pseudomonadati</taxon>
        <taxon>Pseudomonadota</taxon>
        <taxon>Gammaproteobacteria</taxon>
        <taxon>Enterobacterales</taxon>
        <taxon>Morganellaceae</taxon>
        <taxon>Moellerella</taxon>
    </lineage>
</organism>
<sequence length="126" mass="14333">MLNIDKYRPVIWQKGGRIYPNLDCYGIVHEVRKDLGLDEWPLFEGVTKDDNGLDIEAKEMAKKVEICSPKEGAVAACYSGNMITHVAIVISVNGLLQAIECNPKNNITILPLSRFERRFTKVEYYE</sequence>
<protein>
    <submittedName>
        <fullName evidence="1">Nitrite transporter</fullName>
    </submittedName>
</protein>
<dbReference type="Proteomes" id="UP000829420">
    <property type="component" value="Chromosome"/>
</dbReference>
<dbReference type="EMBL" id="CP093255">
    <property type="protein sequence ID" value="UNH39992.1"/>
    <property type="molecule type" value="Genomic_DNA"/>
</dbReference>
<accession>A0ACD3YA02</accession>